<protein>
    <recommendedName>
        <fullName evidence="4">ABC-2 type transport system permease protein</fullName>
    </recommendedName>
</protein>
<evidence type="ECO:0000256" key="1">
    <source>
        <dbReference type="SAM" id="Phobius"/>
    </source>
</evidence>
<evidence type="ECO:0008006" key="4">
    <source>
        <dbReference type="Google" id="ProtNLM"/>
    </source>
</evidence>
<accession>A0A2T0SXW0</accession>
<reference evidence="2 3" key="1">
    <citation type="submission" date="2018-03" db="EMBL/GenBank/DDBJ databases">
        <title>Genomic Encyclopedia of Archaeal and Bacterial Type Strains, Phase II (KMG-II): from individual species to whole genera.</title>
        <authorList>
            <person name="Goeker M."/>
        </authorList>
    </citation>
    <scope>NUCLEOTIDE SEQUENCE [LARGE SCALE GENOMIC DNA]</scope>
    <source>
        <strain evidence="2 3">DSM 44720</strain>
    </source>
</reference>
<comment type="caution">
    <text evidence="2">The sequence shown here is derived from an EMBL/GenBank/DDBJ whole genome shotgun (WGS) entry which is preliminary data.</text>
</comment>
<dbReference type="AlphaFoldDB" id="A0A2T0SXW0"/>
<sequence length="187" mass="18885">MRALALYLRSRQVPFALPGAVVAVLLVARIGAVAPNQQLEVAAVVLAMGLGLAIVGYGLGGADPELERTAAVSWPPRRAAHLVAVTVVPAAALALATTVPLEIVLRAAVGFAGLTALAAILFGRQLAWTLPVAWAGGVAAVPPVDDPVLLLVLTWPAQPVGSTPALVTACVLGGIGLVGYALRGCRT</sequence>
<feature type="transmembrane region" description="Helical" evidence="1">
    <location>
        <begin position="41"/>
        <end position="59"/>
    </location>
</feature>
<dbReference type="Proteomes" id="UP000239494">
    <property type="component" value="Unassembled WGS sequence"/>
</dbReference>
<feature type="transmembrane region" description="Helical" evidence="1">
    <location>
        <begin position="163"/>
        <end position="182"/>
    </location>
</feature>
<evidence type="ECO:0000313" key="2">
    <source>
        <dbReference type="EMBL" id="PRY38254.1"/>
    </source>
</evidence>
<proteinExistence type="predicted"/>
<feature type="transmembrane region" description="Helical" evidence="1">
    <location>
        <begin position="15"/>
        <end position="34"/>
    </location>
</feature>
<keyword evidence="1" id="KW-0812">Transmembrane</keyword>
<dbReference type="RefSeq" id="WP_106191334.1">
    <property type="nucleotide sequence ID" value="NZ_PVTF01000009.1"/>
</dbReference>
<dbReference type="OrthoDB" id="3428801at2"/>
<keyword evidence="1" id="KW-1133">Transmembrane helix</keyword>
<name>A0A2T0SXW0_9PSEU</name>
<keyword evidence="3" id="KW-1185">Reference proteome</keyword>
<feature type="transmembrane region" description="Helical" evidence="1">
    <location>
        <begin position="79"/>
        <end position="96"/>
    </location>
</feature>
<keyword evidence="1" id="KW-0472">Membrane</keyword>
<dbReference type="EMBL" id="PVTF01000009">
    <property type="protein sequence ID" value="PRY38254.1"/>
    <property type="molecule type" value="Genomic_DNA"/>
</dbReference>
<evidence type="ECO:0000313" key="3">
    <source>
        <dbReference type="Proteomes" id="UP000239494"/>
    </source>
</evidence>
<gene>
    <name evidence="2" type="ORF">CLV43_109475</name>
</gene>
<organism evidence="2 3">
    <name type="scientific">Umezawaea tangerina</name>
    <dbReference type="NCBI Taxonomy" id="84725"/>
    <lineage>
        <taxon>Bacteria</taxon>
        <taxon>Bacillati</taxon>
        <taxon>Actinomycetota</taxon>
        <taxon>Actinomycetes</taxon>
        <taxon>Pseudonocardiales</taxon>
        <taxon>Pseudonocardiaceae</taxon>
        <taxon>Umezawaea</taxon>
    </lineage>
</organism>